<evidence type="ECO:0000313" key="3">
    <source>
        <dbReference type="Proteomes" id="UP001188597"/>
    </source>
</evidence>
<evidence type="ECO:0000256" key="1">
    <source>
        <dbReference type="SAM" id="MobiDB-lite"/>
    </source>
</evidence>
<keyword evidence="3" id="KW-1185">Reference proteome</keyword>
<organism evidence="2 3">
    <name type="scientific">Escallonia herrerae</name>
    <dbReference type="NCBI Taxonomy" id="1293975"/>
    <lineage>
        <taxon>Eukaryota</taxon>
        <taxon>Viridiplantae</taxon>
        <taxon>Streptophyta</taxon>
        <taxon>Embryophyta</taxon>
        <taxon>Tracheophyta</taxon>
        <taxon>Spermatophyta</taxon>
        <taxon>Magnoliopsida</taxon>
        <taxon>eudicotyledons</taxon>
        <taxon>Gunneridae</taxon>
        <taxon>Pentapetalae</taxon>
        <taxon>asterids</taxon>
        <taxon>campanulids</taxon>
        <taxon>Escalloniales</taxon>
        <taxon>Escalloniaceae</taxon>
        <taxon>Escallonia</taxon>
    </lineage>
</organism>
<proteinExistence type="predicted"/>
<feature type="compositionally biased region" description="Basic residues" evidence="1">
    <location>
        <begin position="1"/>
        <end position="11"/>
    </location>
</feature>
<sequence>MANRRQLRARGGRSAQVPSRDSPHVEINEQHNVDVQTDANVTAITDPPSIEDEALDAEMTSHLEGSQIYPSSTGSNHGLFPGSPFTLLRAFQTTLLHLKPEPKPICRMRSPRLILALASKYANSHQILLLDVFPNRSRVFLEASIHSSISSRFFCISSSTFLLVASIQKCSNASL</sequence>
<reference evidence="2" key="1">
    <citation type="submission" date="2022-12" db="EMBL/GenBank/DDBJ databases">
        <title>Draft genome assemblies for two species of Escallonia (Escalloniales).</title>
        <authorList>
            <person name="Chanderbali A."/>
            <person name="Dervinis C."/>
            <person name="Anghel I."/>
            <person name="Soltis D."/>
            <person name="Soltis P."/>
            <person name="Zapata F."/>
        </authorList>
    </citation>
    <scope>NUCLEOTIDE SEQUENCE</scope>
    <source>
        <strain evidence="2">UCBG64.0493</strain>
        <tissue evidence="2">Leaf</tissue>
    </source>
</reference>
<name>A0AA88VIN7_9ASTE</name>
<feature type="region of interest" description="Disordered" evidence="1">
    <location>
        <begin position="1"/>
        <end position="27"/>
    </location>
</feature>
<protein>
    <submittedName>
        <fullName evidence="2">Uncharacterized protein</fullName>
    </submittedName>
</protein>
<dbReference type="Proteomes" id="UP001188597">
    <property type="component" value="Unassembled WGS sequence"/>
</dbReference>
<dbReference type="EMBL" id="JAVXUP010001720">
    <property type="protein sequence ID" value="KAK3008768.1"/>
    <property type="molecule type" value="Genomic_DNA"/>
</dbReference>
<evidence type="ECO:0000313" key="2">
    <source>
        <dbReference type="EMBL" id="KAK3008768.1"/>
    </source>
</evidence>
<gene>
    <name evidence="2" type="ORF">RJ639_015218</name>
</gene>
<comment type="caution">
    <text evidence="2">The sequence shown here is derived from an EMBL/GenBank/DDBJ whole genome shotgun (WGS) entry which is preliminary data.</text>
</comment>
<accession>A0AA88VIN7</accession>
<dbReference type="AlphaFoldDB" id="A0AA88VIN7"/>